<dbReference type="STRING" id="861298.SAMN04488136_102314"/>
<dbReference type="OrthoDB" id="104542at2"/>
<dbReference type="PROSITE" id="PS50093">
    <property type="entry name" value="PKD"/>
    <property type="match status" value="1"/>
</dbReference>
<accession>A0A1G7XZ71</accession>
<sequence length="535" mass="55266">MKHAMIARLVRRSLFLALLSVLALGNAQIHLSLIGVAHAAQNSATGMGLTKLHPLIQQAITAQRKHAPGLMKIDGVLGSGVGIDASGQVIIRVFVRDTALSGIPNQLDGIKVERQVTGLIMAQFDTTARVRPAPIGISSGHPNITAGTIGARVIDAGGNVYALSNNHVYADSNAASLGDNILQPGSYDGGVESSDVIGQLSDFEAINFNGNNAMDAAIAQSSALELSNATPSDGYGIPSGVTAAAALGQQVQKYGRTTSHTLGTVQTINTTVEVCYSVRCNALFCTCRKSALFSNQFSIADNDNNDATTFSAGGDSGSLIVTQTGNHPVGLLFAGGGGVTFASPIDPVLSRFDVVIDDGSGLINNPPLADFSYSVEGLAVSFSDTSSDSDGNVVSWLWDFGDGATLSGDASTVDIQTPIHDYSVAGAYQVRLTVTDDSGATDVSEQTVNVGDSCLALSAEGYKVKGRQKVQLSWSCAAAQVAISRDQQSIGSFDSDSNGSGAHLDEVNGVGGASYLYQLCNLNTEVCAPSVIVNL</sequence>
<dbReference type="InterPro" id="IPR022409">
    <property type="entry name" value="PKD/Chitinase_dom"/>
</dbReference>
<evidence type="ECO:0000313" key="4">
    <source>
        <dbReference type="Proteomes" id="UP000198854"/>
    </source>
</evidence>
<dbReference type="InterPro" id="IPR035986">
    <property type="entry name" value="PKD_dom_sf"/>
</dbReference>
<dbReference type="EMBL" id="FNDD01000002">
    <property type="protein sequence ID" value="SDG77906.1"/>
    <property type="molecule type" value="Genomic_DNA"/>
</dbReference>
<dbReference type="SMART" id="SM00089">
    <property type="entry name" value="PKD"/>
    <property type="match status" value="1"/>
</dbReference>
<dbReference type="AlphaFoldDB" id="A0A1G7XZ71"/>
<organism evidence="3 4">
    <name type="scientific">Vibrio xiamenensis</name>
    <dbReference type="NCBI Taxonomy" id="861298"/>
    <lineage>
        <taxon>Bacteria</taxon>
        <taxon>Pseudomonadati</taxon>
        <taxon>Pseudomonadota</taxon>
        <taxon>Gammaproteobacteria</taxon>
        <taxon>Vibrionales</taxon>
        <taxon>Vibrionaceae</taxon>
        <taxon>Vibrio</taxon>
    </lineage>
</organism>
<dbReference type="EMBL" id="FNDD01000004">
    <property type="protein sequence ID" value="SDG89393.1"/>
    <property type="molecule type" value="Genomic_DNA"/>
</dbReference>
<dbReference type="SUPFAM" id="SSF50494">
    <property type="entry name" value="Trypsin-like serine proteases"/>
    <property type="match status" value="1"/>
</dbReference>
<evidence type="ECO:0000259" key="1">
    <source>
        <dbReference type="PROSITE" id="PS50093"/>
    </source>
</evidence>
<dbReference type="CDD" id="cd00146">
    <property type="entry name" value="PKD"/>
    <property type="match status" value="1"/>
</dbReference>
<dbReference type="InterPro" id="IPR013783">
    <property type="entry name" value="Ig-like_fold"/>
</dbReference>
<feature type="domain" description="PKD" evidence="1">
    <location>
        <begin position="363"/>
        <end position="450"/>
    </location>
</feature>
<keyword evidence="4" id="KW-1185">Reference proteome</keyword>
<dbReference type="RefSeq" id="WP_093269552.1">
    <property type="nucleotide sequence ID" value="NZ_FNDD01000002.1"/>
</dbReference>
<dbReference type="Gene3D" id="2.60.40.10">
    <property type="entry name" value="Immunoglobulins"/>
    <property type="match status" value="1"/>
</dbReference>
<protein>
    <submittedName>
        <fullName evidence="3">PKD domain-containing protein</fullName>
    </submittedName>
</protein>
<evidence type="ECO:0000313" key="2">
    <source>
        <dbReference type="EMBL" id="SDG77906.1"/>
    </source>
</evidence>
<name>A0A1G7XZ71_9VIBR</name>
<dbReference type="SUPFAM" id="SSF49299">
    <property type="entry name" value="PKD domain"/>
    <property type="match status" value="1"/>
</dbReference>
<proteinExistence type="predicted"/>
<dbReference type="Pfam" id="PF18911">
    <property type="entry name" value="PKD_4"/>
    <property type="match status" value="1"/>
</dbReference>
<dbReference type="InterPro" id="IPR009003">
    <property type="entry name" value="Peptidase_S1_PA"/>
</dbReference>
<gene>
    <name evidence="2" type="ORF">SAMN04488136_102314</name>
    <name evidence="3" type="ORF">SAMN04488136_104118</name>
</gene>
<dbReference type="InterPro" id="IPR000601">
    <property type="entry name" value="PKD_dom"/>
</dbReference>
<evidence type="ECO:0000313" key="3">
    <source>
        <dbReference type="EMBL" id="SDG89393.1"/>
    </source>
</evidence>
<reference evidence="3 4" key="1">
    <citation type="submission" date="2016-10" db="EMBL/GenBank/DDBJ databases">
        <authorList>
            <person name="de Groot N.N."/>
        </authorList>
    </citation>
    <scope>NUCLEOTIDE SEQUENCE [LARGE SCALE GENOMIC DNA]</scope>
    <source>
        <strain evidence="3 4">CGMCC 1.10228</strain>
    </source>
</reference>
<dbReference type="Proteomes" id="UP000198854">
    <property type="component" value="Unassembled WGS sequence"/>
</dbReference>